<sequence length="99" mass="10702">MARDSTLEQTRLLTGVLMHVSRYLDTGCPRAAHRAGLLLRCLDASALDQELMTSCEQLDQAISHPRHLGCANAVGDASTSSRLRSRSSRSCVSTASFPN</sequence>
<protein>
    <submittedName>
        <fullName evidence="1">Uncharacterized protein</fullName>
    </submittedName>
</protein>
<evidence type="ECO:0000313" key="1">
    <source>
        <dbReference type="EMBL" id="AMO37626.1"/>
    </source>
</evidence>
<dbReference type="RefSeq" id="WP_048706393.1">
    <property type="nucleotide sequence ID" value="NZ_CP014646.1"/>
</dbReference>
<dbReference type="Proteomes" id="UP000036902">
    <property type="component" value="Chromosome"/>
</dbReference>
<dbReference type="STRING" id="1134435.AC731_012150"/>
<proteinExistence type="predicted"/>
<dbReference type="KEGG" id="thu:AC731_012150"/>
<name>A0A127K6N0_9RHOO</name>
<organism evidence="1 2">
    <name type="scientific">Thauera humireducens</name>
    <dbReference type="NCBI Taxonomy" id="1134435"/>
    <lineage>
        <taxon>Bacteria</taxon>
        <taxon>Pseudomonadati</taxon>
        <taxon>Pseudomonadota</taxon>
        <taxon>Betaproteobacteria</taxon>
        <taxon>Rhodocyclales</taxon>
        <taxon>Zoogloeaceae</taxon>
        <taxon>Thauera</taxon>
    </lineage>
</organism>
<evidence type="ECO:0000313" key="2">
    <source>
        <dbReference type="Proteomes" id="UP000036902"/>
    </source>
</evidence>
<keyword evidence="2" id="KW-1185">Reference proteome</keyword>
<dbReference type="AlphaFoldDB" id="A0A127K6N0"/>
<gene>
    <name evidence="1" type="ORF">AC731_012150</name>
</gene>
<reference evidence="2" key="1">
    <citation type="submission" date="2016-03" db="EMBL/GenBank/DDBJ databases">
        <authorList>
            <person name="Ma C."/>
            <person name="Zhou S."/>
            <person name="Yang G."/>
        </authorList>
    </citation>
    <scope>NUCLEOTIDE SEQUENCE [LARGE SCALE GENOMIC DNA]</scope>
    <source>
        <strain evidence="2">SgZ-1</strain>
    </source>
</reference>
<accession>A0A127K6N0</accession>
<dbReference type="EMBL" id="CP014646">
    <property type="protein sequence ID" value="AMO37626.1"/>
    <property type="molecule type" value="Genomic_DNA"/>
</dbReference>